<reference evidence="2" key="1">
    <citation type="journal article" date="2021" name="Science">
        <title>Hunting the eagle killer: A cyanobacterial neurotoxin causes vacuolar myelinopathy.</title>
        <authorList>
            <person name="Breinlinger S."/>
            <person name="Phillips T.J."/>
            <person name="Haram B.N."/>
            <person name="Mares J."/>
            <person name="Martinez Yerena J.A."/>
            <person name="Hrouzek P."/>
            <person name="Sobotka R."/>
            <person name="Henderson W.M."/>
            <person name="Schmieder P."/>
            <person name="Williams S.M."/>
            <person name="Lauderdale J.D."/>
            <person name="Wilde H.D."/>
            <person name="Gerrin W."/>
            <person name="Kust A."/>
            <person name="Washington J.W."/>
            <person name="Wagner C."/>
            <person name="Geier B."/>
            <person name="Liebeke M."/>
            <person name="Enke H."/>
            <person name="Niedermeyer T.H.J."/>
            <person name="Wilde S.B."/>
        </authorList>
    </citation>
    <scope>NUCLEOTIDE SEQUENCE [LARGE SCALE GENOMIC DNA]</scope>
    <source>
        <strain evidence="2">Thurmond2011</strain>
    </source>
</reference>
<protein>
    <recommendedName>
        <fullName evidence="3">Resolvase</fullName>
    </recommendedName>
</protein>
<evidence type="ECO:0000313" key="1">
    <source>
        <dbReference type="EMBL" id="MDR9896071.1"/>
    </source>
</evidence>
<evidence type="ECO:0008006" key="3">
    <source>
        <dbReference type="Google" id="ProtNLM"/>
    </source>
</evidence>
<comment type="caution">
    <text evidence="1">The sequence shown here is derived from an EMBL/GenBank/DDBJ whole genome shotgun (WGS) entry which is preliminary data.</text>
</comment>
<dbReference type="EMBL" id="JAALHA020000007">
    <property type="protein sequence ID" value="MDR9896071.1"/>
    <property type="molecule type" value="Genomic_DNA"/>
</dbReference>
<organism evidence="1 2">
    <name type="scientific">Aetokthonos hydrillicola Thurmond2011</name>
    <dbReference type="NCBI Taxonomy" id="2712845"/>
    <lineage>
        <taxon>Bacteria</taxon>
        <taxon>Bacillati</taxon>
        <taxon>Cyanobacteriota</taxon>
        <taxon>Cyanophyceae</taxon>
        <taxon>Nostocales</taxon>
        <taxon>Hapalosiphonaceae</taxon>
        <taxon>Aetokthonos</taxon>
    </lineage>
</organism>
<dbReference type="Proteomes" id="UP000667802">
    <property type="component" value="Unassembled WGS sequence"/>
</dbReference>
<accession>A0AAP5I744</accession>
<keyword evidence="2" id="KW-1185">Reference proteome</keyword>
<name>A0AAP5I744_9CYAN</name>
<gene>
    <name evidence="1" type="ORF">G7B40_016080</name>
</gene>
<dbReference type="Gene3D" id="1.10.287.2170">
    <property type="match status" value="1"/>
</dbReference>
<dbReference type="AlphaFoldDB" id="A0AAP5I744"/>
<evidence type="ECO:0000313" key="2">
    <source>
        <dbReference type="Proteomes" id="UP000667802"/>
    </source>
</evidence>
<proteinExistence type="predicted"/>
<sequence>MKRLNVKLEIVNQTDNGRDELMQELIGIITSFAARLYGQRRSKRKTEKIIEALKNEEC</sequence>